<evidence type="ECO:0008006" key="12">
    <source>
        <dbReference type="Google" id="ProtNLM"/>
    </source>
</evidence>
<dbReference type="GO" id="GO:0005737">
    <property type="term" value="C:cytoplasm"/>
    <property type="evidence" value="ECO:0007669"/>
    <property type="project" value="TreeGrafter"/>
</dbReference>
<comment type="similarity">
    <text evidence="3">Belongs to the CD36 family.</text>
</comment>
<dbReference type="PRINTS" id="PR01609">
    <property type="entry name" value="CD36FAMILY"/>
</dbReference>
<evidence type="ECO:0000256" key="3">
    <source>
        <dbReference type="ARBA" id="ARBA00010532"/>
    </source>
</evidence>
<dbReference type="OrthoDB" id="18585at2759"/>
<evidence type="ECO:0000256" key="7">
    <source>
        <dbReference type="ARBA" id="ARBA00023136"/>
    </source>
</evidence>
<dbReference type="Proteomes" id="UP001153620">
    <property type="component" value="Chromosome 3"/>
</dbReference>
<keyword evidence="11" id="KW-1185">Reference proteome</keyword>
<keyword evidence="7 9" id="KW-0472">Membrane</keyword>
<evidence type="ECO:0000256" key="8">
    <source>
        <dbReference type="ARBA" id="ARBA00023180"/>
    </source>
</evidence>
<evidence type="ECO:0000256" key="5">
    <source>
        <dbReference type="ARBA" id="ARBA00022692"/>
    </source>
</evidence>
<keyword evidence="4" id="KW-1003">Cell membrane</keyword>
<evidence type="ECO:0000256" key="2">
    <source>
        <dbReference type="ARBA" id="ARBA00004236"/>
    </source>
</evidence>
<keyword evidence="8" id="KW-0325">Glycoprotein</keyword>
<feature type="transmembrane region" description="Helical" evidence="9">
    <location>
        <begin position="506"/>
        <end position="527"/>
    </location>
</feature>
<comment type="subcellular location">
    <subcellularLocation>
        <location evidence="2">Cell membrane</location>
    </subcellularLocation>
</comment>
<feature type="transmembrane region" description="Helical" evidence="9">
    <location>
        <begin position="55"/>
        <end position="77"/>
    </location>
</feature>
<evidence type="ECO:0000256" key="9">
    <source>
        <dbReference type="SAM" id="Phobius"/>
    </source>
</evidence>
<dbReference type="AlphaFoldDB" id="A0A9N9S1C6"/>
<reference evidence="10" key="2">
    <citation type="submission" date="2022-10" db="EMBL/GenBank/DDBJ databases">
        <authorList>
            <consortium name="ENA_rothamsted_submissions"/>
            <consortium name="culmorum"/>
            <person name="King R."/>
        </authorList>
    </citation>
    <scope>NUCLEOTIDE SEQUENCE</scope>
</reference>
<accession>A0A9N9S1C6</accession>
<protein>
    <recommendedName>
        <fullName evidence="12">Scavenger receptor class B member 1</fullName>
    </recommendedName>
</protein>
<keyword evidence="6 9" id="KW-1133">Transmembrane helix</keyword>
<evidence type="ECO:0000313" key="10">
    <source>
        <dbReference type="EMBL" id="CAG9807373.1"/>
    </source>
</evidence>
<name>A0A9N9S1C6_9DIPT</name>
<dbReference type="Pfam" id="PF01130">
    <property type="entry name" value="CD36"/>
    <property type="match status" value="1"/>
</dbReference>
<evidence type="ECO:0000313" key="11">
    <source>
        <dbReference type="Proteomes" id="UP001153620"/>
    </source>
</evidence>
<dbReference type="PANTHER" id="PTHR11923:SF50">
    <property type="entry name" value="GH19047P"/>
    <property type="match status" value="1"/>
</dbReference>
<proteinExistence type="inferred from homology"/>
<gene>
    <name evidence="10" type="ORF">CHIRRI_LOCUS10222</name>
</gene>
<dbReference type="GO" id="GO:0005886">
    <property type="term" value="C:plasma membrane"/>
    <property type="evidence" value="ECO:0007669"/>
    <property type="project" value="UniProtKB-SubCell"/>
</dbReference>
<organism evidence="10 11">
    <name type="scientific">Chironomus riparius</name>
    <dbReference type="NCBI Taxonomy" id="315576"/>
    <lineage>
        <taxon>Eukaryota</taxon>
        <taxon>Metazoa</taxon>
        <taxon>Ecdysozoa</taxon>
        <taxon>Arthropoda</taxon>
        <taxon>Hexapoda</taxon>
        <taxon>Insecta</taxon>
        <taxon>Pterygota</taxon>
        <taxon>Neoptera</taxon>
        <taxon>Endopterygota</taxon>
        <taxon>Diptera</taxon>
        <taxon>Nematocera</taxon>
        <taxon>Chironomoidea</taxon>
        <taxon>Chironomidae</taxon>
        <taxon>Chironominae</taxon>
        <taxon>Chironomus</taxon>
    </lineage>
</organism>
<evidence type="ECO:0000256" key="4">
    <source>
        <dbReference type="ARBA" id="ARBA00022475"/>
    </source>
</evidence>
<dbReference type="EMBL" id="OU895879">
    <property type="protein sequence ID" value="CAG9807373.1"/>
    <property type="molecule type" value="Genomic_DNA"/>
</dbReference>
<comment type="function">
    <text evidence="1">Plays an olfactory role that is not restricted to pheromone sensitivity.</text>
</comment>
<dbReference type="InterPro" id="IPR002159">
    <property type="entry name" value="CD36_fam"/>
</dbReference>
<evidence type="ECO:0000256" key="1">
    <source>
        <dbReference type="ARBA" id="ARBA00003156"/>
    </source>
</evidence>
<keyword evidence="5 9" id="KW-0812">Transmembrane</keyword>
<dbReference type="GO" id="GO:0005044">
    <property type="term" value="F:scavenger receptor activity"/>
    <property type="evidence" value="ECO:0007669"/>
    <property type="project" value="TreeGrafter"/>
</dbReference>
<dbReference type="PANTHER" id="PTHR11923">
    <property type="entry name" value="SCAVENGER RECEPTOR CLASS B TYPE-1 SR-B1"/>
    <property type="match status" value="1"/>
</dbReference>
<reference evidence="10" key="1">
    <citation type="submission" date="2022-01" db="EMBL/GenBank/DDBJ databases">
        <authorList>
            <person name="King R."/>
        </authorList>
    </citation>
    <scope>NUCLEOTIDE SEQUENCE</scope>
</reference>
<evidence type="ECO:0000256" key="6">
    <source>
        <dbReference type="ARBA" id="ARBA00022989"/>
    </source>
</evidence>
<sequence length="568" mass="64405">MESDKRGESIKELNKIDSVKNEEINKNINANRVRVDSQCEKQPFCTNDMKKNISIFLILLFGLIFLLSSACFIIITFTNRFNEKIVNHLVLRNGSQALEWWIDSPIKPLLKVHLFNYTNIDAVLAGREKKIKVVDVGPFVYEETLQRTKLSYEDGNKITFYENRTQQYRTDLTPSHLNENDTLILPNVPLILAINAVSKDPGKKLLLRTLMSTTSPNEFNAKKAREFIWGYRDGLVSGIALSVKDFSEEKVGMMGGRKGISTDNLTIYTGEDLLENFGKVHAMNGVTNVTMWDTDECNEIRGTDGTQFSLEDLASENKLQIYPKSICRTFNMEYEKEVTALDGIPAKRYIPEPNQFGSSRTMPSNKCYCDAETNSKCPPDGVFDAEKCMGVSLLMSYPHFFEGDPILLEPFEGIKPNEEEHFTFVDVHPRMAFPIGGSFRMQINARVNKFTYGIFSQRTLYKNLPSDLILPLCWFEITSGEVPPELLTMVSTTTHQANELYSAIQFGSIICMFVSFLLTIGTTLIYYKRIVGESNGKMKCQVLISMMSTHPTNSQAQNIYPTLSTVQK</sequence>